<comment type="caution">
    <text evidence="3">The sequence shown here is derived from an EMBL/GenBank/DDBJ whole genome shotgun (WGS) entry which is preliminary data.</text>
</comment>
<dbReference type="InterPro" id="IPR002347">
    <property type="entry name" value="SDR_fam"/>
</dbReference>
<gene>
    <name evidence="3" type="ORF">EF384_07135</name>
</gene>
<dbReference type="PANTHER" id="PTHR43669:SF3">
    <property type="entry name" value="ALCOHOL DEHYDROGENASE, PUTATIVE (AFU_ORTHOLOGUE AFUA_3G03445)-RELATED"/>
    <property type="match status" value="1"/>
</dbReference>
<dbReference type="Pfam" id="PF00106">
    <property type="entry name" value="adh_short"/>
    <property type="match status" value="1"/>
</dbReference>
<evidence type="ECO:0000313" key="3">
    <source>
        <dbReference type="EMBL" id="RPA58659.1"/>
    </source>
</evidence>
<evidence type="ECO:0000256" key="1">
    <source>
        <dbReference type="ARBA" id="ARBA00006484"/>
    </source>
</evidence>
<dbReference type="SUPFAM" id="SSF51735">
    <property type="entry name" value="NAD(P)-binding Rossmann-fold domains"/>
    <property type="match status" value="1"/>
</dbReference>
<dbReference type="Proteomes" id="UP000273977">
    <property type="component" value="Unassembled WGS sequence"/>
</dbReference>
<dbReference type="OrthoDB" id="9803333at2"/>
<organism evidence="3 4">
    <name type="scientific">Aerococcus agrisoli</name>
    <dbReference type="NCBI Taxonomy" id="2487350"/>
    <lineage>
        <taxon>Bacteria</taxon>
        <taxon>Bacillati</taxon>
        <taxon>Bacillota</taxon>
        <taxon>Bacilli</taxon>
        <taxon>Lactobacillales</taxon>
        <taxon>Aerococcaceae</taxon>
        <taxon>Aerococcus</taxon>
    </lineage>
</organism>
<dbReference type="RefSeq" id="WP_123780657.1">
    <property type="nucleotide sequence ID" value="NZ_RKMG01000023.1"/>
</dbReference>
<protein>
    <submittedName>
        <fullName evidence="3">SDR family oxidoreductase</fullName>
    </submittedName>
</protein>
<proteinExistence type="inferred from homology"/>
<evidence type="ECO:0000313" key="4">
    <source>
        <dbReference type="Proteomes" id="UP000273977"/>
    </source>
</evidence>
<reference evidence="3 4" key="1">
    <citation type="submission" date="2018-11" db="EMBL/GenBank/DDBJ databases">
        <title>Aerococcus sp. SJQ22, whole genome shotgun sequence.</title>
        <authorList>
            <person name="Sun L."/>
            <person name="Gao X."/>
            <person name="Chen W."/>
            <person name="Huang K."/>
        </authorList>
    </citation>
    <scope>NUCLEOTIDE SEQUENCE [LARGE SCALE GENOMIC DNA]</scope>
    <source>
        <strain evidence="3 4">SJQ22</strain>
    </source>
</reference>
<dbReference type="Gene3D" id="3.40.50.720">
    <property type="entry name" value="NAD(P)-binding Rossmann-like Domain"/>
    <property type="match status" value="1"/>
</dbReference>
<name>A0A3N4G7E9_9LACT</name>
<dbReference type="PANTHER" id="PTHR43669">
    <property type="entry name" value="5-KETO-D-GLUCONATE 5-REDUCTASE"/>
    <property type="match status" value="1"/>
</dbReference>
<keyword evidence="2" id="KW-0560">Oxidoreductase</keyword>
<sequence>MSNETKVNLSNSRVVIAGGTGSVGEGIVRAYLKAGAEVIVPSRSEEKIAEFKKVLGDTVPTEKLHLVVATYNTFDSAENFAKEIIDTFGPVDHVVASIGGWWGGKALWDTSEAEWNVFFTEFATSHMALAKAFVPRISAHGAYQLIIGASAIYPVQGSGIVSMQQAALLMMGKVLQTELGDQRRIFTHMLGVVNNRNRPGFNKEWISAENVGEITSTLSSLLQVPSRNFELFDKAQFDAQMTELGGL</sequence>
<accession>A0A3N4G7E9</accession>
<comment type="similarity">
    <text evidence="1">Belongs to the short-chain dehydrogenases/reductases (SDR) family.</text>
</comment>
<dbReference type="EMBL" id="RKMG01000023">
    <property type="protein sequence ID" value="RPA58659.1"/>
    <property type="molecule type" value="Genomic_DNA"/>
</dbReference>
<dbReference type="AlphaFoldDB" id="A0A3N4G7E9"/>
<evidence type="ECO:0000256" key="2">
    <source>
        <dbReference type="ARBA" id="ARBA00023002"/>
    </source>
</evidence>
<dbReference type="GO" id="GO:0016491">
    <property type="term" value="F:oxidoreductase activity"/>
    <property type="evidence" value="ECO:0007669"/>
    <property type="project" value="UniProtKB-KW"/>
</dbReference>
<dbReference type="CDD" id="cd05233">
    <property type="entry name" value="SDR_c"/>
    <property type="match status" value="1"/>
</dbReference>
<keyword evidence="4" id="KW-1185">Reference proteome</keyword>
<dbReference type="InterPro" id="IPR036291">
    <property type="entry name" value="NAD(P)-bd_dom_sf"/>
</dbReference>